<gene>
    <name evidence="8" type="ORF">EV210_10999</name>
</gene>
<keyword evidence="4 6" id="KW-1133">Transmembrane helix</keyword>
<keyword evidence="3 6" id="KW-0812">Transmembrane</keyword>
<feature type="transmembrane region" description="Helical" evidence="6">
    <location>
        <begin position="103"/>
        <end position="122"/>
    </location>
</feature>
<dbReference type="InterPro" id="IPR019264">
    <property type="entry name" value="DUF2179"/>
</dbReference>
<dbReference type="GO" id="GO:0005886">
    <property type="term" value="C:plasma membrane"/>
    <property type="evidence" value="ECO:0007669"/>
    <property type="project" value="UniProtKB-SubCell"/>
</dbReference>
<dbReference type="RefSeq" id="WP_132081839.1">
    <property type="nucleotide sequence ID" value="NZ_SLUI01000009.1"/>
</dbReference>
<evidence type="ECO:0000256" key="1">
    <source>
        <dbReference type="ARBA" id="ARBA00004651"/>
    </source>
</evidence>
<dbReference type="Proteomes" id="UP000295063">
    <property type="component" value="Unassembled WGS sequence"/>
</dbReference>
<dbReference type="Gene3D" id="3.30.70.120">
    <property type="match status" value="1"/>
</dbReference>
<evidence type="ECO:0000256" key="6">
    <source>
        <dbReference type="SAM" id="Phobius"/>
    </source>
</evidence>
<dbReference type="PIRSF" id="PIRSF006483">
    <property type="entry name" value="Membrane_protein_YitT"/>
    <property type="match status" value="1"/>
</dbReference>
<reference evidence="8 9" key="1">
    <citation type="submission" date="2019-03" db="EMBL/GenBank/DDBJ databases">
        <title>Genomic Encyclopedia of Type Strains, Phase IV (KMG-IV): sequencing the most valuable type-strain genomes for metagenomic binning, comparative biology and taxonomic classification.</title>
        <authorList>
            <person name="Goeker M."/>
        </authorList>
    </citation>
    <scope>NUCLEOTIDE SEQUENCE [LARGE SCALE GENOMIC DNA]</scope>
    <source>
        <strain evidence="8 9">DSM 15969</strain>
    </source>
</reference>
<dbReference type="AlphaFoldDB" id="A0A4R1PVD9"/>
<comment type="subcellular location">
    <subcellularLocation>
        <location evidence="1">Cell membrane</location>
        <topology evidence="1">Multi-pass membrane protein</topology>
    </subcellularLocation>
</comment>
<feature type="transmembrane region" description="Helical" evidence="6">
    <location>
        <begin position="142"/>
        <end position="164"/>
    </location>
</feature>
<feature type="transmembrane region" description="Helical" evidence="6">
    <location>
        <begin position="47"/>
        <end position="67"/>
    </location>
</feature>
<dbReference type="InterPro" id="IPR003740">
    <property type="entry name" value="YitT"/>
</dbReference>
<proteinExistence type="predicted"/>
<evidence type="ECO:0000256" key="3">
    <source>
        <dbReference type="ARBA" id="ARBA00022692"/>
    </source>
</evidence>
<sequence length="280" mass="29995">MVNSLRSYGGIILGALITAVALNMFLIPNKVAAGGVSGLATVLHHLFGFPVGLTMLSFDIPLLLLSVRILGSRFGVNTLFGAATLSLSIDLLAPYIPVLTSDLLLASLYGGIMSGIGLGIVFRFEGSTAGTDLVAAMFNKLFGFSVGQSLLGIDFFVISIAGLAFGSAELSLYALISLFLTTQIIDLVQEGPTSAKAFFIMTDKGEQVAREIMDKLDRGVTYLQARGAYTGEPREMLFCVVGKREITRLKDIVYYIDKRAFVIVADAHEVLGEGFNAYKK</sequence>
<dbReference type="InterPro" id="IPR015867">
    <property type="entry name" value="N-reg_PII/ATP_PRibTrfase_C"/>
</dbReference>
<dbReference type="InterPro" id="IPR051461">
    <property type="entry name" value="UPF0750_membrane"/>
</dbReference>
<organism evidence="8 9">
    <name type="scientific">Anaerospora hongkongensis</name>
    <dbReference type="NCBI Taxonomy" id="244830"/>
    <lineage>
        <taxon>Bacteria</taxon>
        <taxon>Bacillati</taxon>
        <taxon>Bacillota</taxon>
        <taxon>Negativicutes</taxon>
        <taxon>Selenomonadales</taxon>
        <taxon>Sporomusaceae</taxon>
        <taxon>Anaerospora</taxon>
    </lineage>
</organism>
<dbReference type="Pfam" id="PF10035">
    <property type="entry name" value="DUF2179"/>
    <property type="match status" value="1"/>
</dbReference>
<feature type="domain" description="DUF2179" evidence="7">
    <location>
        <begin position="218"/>
        <end position="272"/>
    </location>
</feature>
<dbReference type="EMBL" id="SLUI01000009">
    <property type="protein sequence ID" value="TCL36150.1"/>
    <property type="molecule type" value="Genomic_DNA"/>
</dbReference>
<evidence type="ECO:0000259" key="7">
    <source>
        <dbReference type="Pfam" id="PF10035"/>
    </source>
</evidence>
<dbReference type="CDD" id="cd16380">
    <property type="entry name" value="YitT_C"/>
    <property type="match status" value="1"/>
</dbReference>
<dbReference type="PANTHER" id="PTHR33545">
    <property type="entry name" value="UPF0750 MEMBRANE PROTEIN YITT-RELATED"/>
    <property type="match status" value="1"/>
</dbReference>
<dbReference type="PANTHER" id="PTHR33545:SF5">
    <property type="entry name" value="UPF0750 MEMBRANE PROTEIN YITT"/>
    <property type="match status" value="1"/>
</dbReference>
<evidence type="ECO:0000313" key="8">
    <source>
        <dbReference type="EMBL" id="TCL36150.1"/>
    </source>
</evidence>
<dbReference type="Pfam" id="PF02588">
    <property type="entry name" value="YitT_membrane"/>
    <property type="match status" value="1"/>
</dbReference>
<dbReference type="OrthoDB" id="9779786at2"/>
<keyword evidence="2" id="KW-1003">Cell membrane</keyword>
<evidence type="ECO:0000256" key="4">
    <source>
        <dbReference type="ARBA" id="ARBA00022989"/>
    </source>
</evidence>
<evidence type="ECO:0000256" key="2">
    <source>
        <dbReference type="ARBA" id="ARBA00022475"/>
    </source>
</evidence>
<accession>A0A4R1PVD9</accession>
<evidence type="ECO:0000313" key="9">
    <source>
        <dbReference type="Proteomes" id="UP000295063"/>
    </source>
</evidence>
<feature type="transmembrane region" description="Helical" evidence="6">
    <location>
        <begin position="79"/>
        <end position="97"/>
    </location>
</feature>
<keyword evidence="9" id="KW-1185">Reference proteome</keyword>
<name>A0A4R1PVD9_9FIRM</name>
<feature type="transmembrane region" description="Helical" evidence="6">
    <location>
        <begin position="7"/>
        <end position="27"/>
    </location>
</feature>
<comment type="caution">
    <text evidence="8">The sequence shown here is derived from an EMBL/GenBank/DDBJ whole genome shotgun (WGS) entry which is preliminary data.</text>
</comment>
<keyword evidence="5 6" id="KW-0472">Membrane</keyword>
<evidence type="ECO:0000256" key="5">
    <source>
        <dbReference type="ARBA" id="ARBA00023136"/>
    </source>
</evidence>
<protein>
    <submittedName>
        <fullName evidence="8">Uncharacterized membrane-anchored protein YitT (DUF2179 family)</fullName>
    </submittedName>
</protein>